<proteinExistence type="predicted"/>
<sequence>MTTNLKNVEKALAFNKPPKEQSSQLDSLRKKIRGTVIFSSLPNFSILVSLLFTMTPLFIEHAKYTTFSFMDMNQIITLYQIIWFVVIVYTISSIANFLKLLRKWLEFRQP</sequence>
<dbReference type="AlphaFoldDB" id="A0AB36FRT4"/>
<dbReference type="Proteomes" id="UP000095392">
    <property type="component" value="Unassembled WGS sequence"/>
</dbReference>
<dbReference type="EMBL" id="MIPY01000012">
    <property type="protein sequence ID" value="OES32047.1"/>
    <property type="molecule type" value="Genomic_DNA"/>
</dbReference>
<reference evidence="2 3" key="1">
    <citation type="submission" date="2016-09" db="EMBL/GenBank/DDBJ databases">
        <title>Draft Genome Sequence of four Alteromonas macleodii strains isolated from copper coupons and grown long-term at elevated copper levels.</title>
        <authorList>
            <person name="Cusick K."/>
            <person name="Dale J."/>
            <person name="Little B."/>
            <person name="Biffinger J."/>
        </authorList>
    </citation>
    <scope>NUCLEOTIDE SEQUENCE [LARGE SCALE GENOMIC DNA]</scope>
    <source>
        <strain evidence="2 3">KCP01</strain>
    </source>
</reference>
<accession>A0AB36FRT4</accession>
<protein>
    <submittedName>
        <fullName evidence="2">Uncharacterized protein</fullName>
    </submittedName>
</protein>
<name>A0AB36FRT4_ALTMA</name>
<keyword evidence="1" id="KW-1133">Transmembrane helix</keyword>
<organism evidence="2 3">
    <name type="scientific">Alteromonas macleodii</name>
    <name type="common">Pseudoalteromonas macleodii</name>
    <dbReference type="NCBI Taxonomy" id="28108"/>
    <lineage>
        <taxon>Bacteria</taxon>
        <taxon>Pseudomonadati</taxon>
        <taxon>Pseudomonadota</taxon>
        <taxon>Gammaproteobacteria</taxon>
        <taxon>Alteromonadales</taxon>
        <taxon>Alteromonadaceae</taxon>
        <taxon>Alteromonas/Salinimonas group</taxon>
        <taxon>Alteromonas</taxon>
    </lineage>
</organism>
<gene>
    <name evidence="2" type="ORF">BFV95_2053</name>
</gene>
<keyword evidence="1" id="KW-0472">Membrane</keyword>
<comment type="caution">
    <text evidence="2">The sequence shown here is derived from an EMBL/GenBank/DDBJ whole genome shotgun (WGS) entry which is preliminary data.</text>
</comment>
<evidence type="ECO:0000313" key="3">
    <source>
        <dbReference type="Proteomes" id="UP000095392"/>
    </source>
</evidence>
<evidence type="ECO:0000256" key="1">
    <source>
        <dbReference type="SAM" id="Phobius"/>
    </source>
</evidence>
<keyword evidence="3" id="KW-1185">Reference proteome</keyword>
<keyword evidence="1" id="KW-0812">Transmembrane</keyword>
<feature type="transmembrane region" description="Helical" evidence="1">
    <location>
        <begin position="36"/>
        <end position="59"/>
    </location>
</feature>
<feature type="transmembrane region" description="Helical" evidence="1">
    <location>
        <begin position="79"/>
        <end position="98"/>
    </location>
</feature>
<evidence type="ECO:0000313" key="2">
    <source>
        <dbReference type="EMBL" id="OES32047.1"/>
    </source>
</evidence>